<evidence type="ECO:0000256" key="1">
    <source>
        <dbReference type="ARBA" id="ARBA00022729"/>
    </source>
</evidence>
<reference evidence="4 5" key="1">
    <citation type="journal article" date="2015" name="BMC Genomics">
        <title>Insights from the genome of Ophiocordyceps polyrhachis-furcata to pathogenicity and host specificity in insect fungi.</title>
        <authorList>
            <person name="Wichadakul D."/>
            <person name="Kobmoo N."/>
            <person name="Ingsriswang S."/>
            <person name="Tangphatsornruang S."/>
            <person name="Chantasingh D."/>
            <person name="Luangsa-ard J.J."/>
            <person name="Eurwilaichitr L."/>
        </authorList>
    </citation>
    <scope>NUCLEOTIDE SEQUENCE [LARGE SCALE GENOMIC DNA]</scope>
    <source>
        <strain evidence="4 5">BCC 54312</strain>
    </source>
</reference>
<keyword evidence="5" id="KW-1185">Reference proteome</keyword>
<sequence length="253" mass="26136">MRVAFSIAALVATAFAQTADFAVVTSPARDQIFEAGSILPFKWTSKTYNGPNDLVNFQLLAGRDENTLEKIATIASGTPNSQGAFDWKIGSELGKNPGHLFYGVRLELASNPQIFQYSNRFKISNNAANEVDNGAAPSYSKGTKPSYEAIATSSQMPAAYTPTNAVPVNPAVASSLSAPAASVTCADKNSTAVLAKPTGLKATPSSSNSTLLNANGNKSNGSGLPVEATGGAALLHTSLFGLCGGLLAIMFVL</sequence>
<dbReference type="Proteomes" id="UP000253664">
    <property type="component" value="Unassembled WGS sequence"/>
</dbReference>
<feature type="chain" id="PRO_5016826595" description="Yeast cell wall synthesis Kre9/Knh1-like N-terminal domain-containing protein" evidence="2">
    <location>
        <begin position="17"/>
        <end position="253"/>
    </location>
</feature>
<organism evidence="4 5">
    <name type="scientific">Ophiocordyceps polyrhachis-furcata BCC 54312</name>
    <dbReference type="NCBI Taxonomy" id="1330021"/>
    <lineage>
        <taxon>Eukaryota</taxon>
        <taxon>Fungi</taxon>
        <taxon>Dikarya</taxon>
        <taxon>Ascomycota</taxon>
        <taxon>Pezizomycotina</taxon>
        <taxon>Sordariomycetes</taxon>
        <taxon>Hypocreomycetidae</taxon>
        <taxon>Hypocreales</taxon>
        <taxon>Ophiocordycipitaceae</taxon>
        <taxon>Ophiocordyceps</taxon>
    </lineage>
</organism>
<protein>
    <recommendedName>
        <fullName evidence="3">Yeast cell wall synthesis Kre9/Knh1-like N-terminal domain-containing protein</fullName>
    </recommendedName>
</protein>
<gene>
    <name evidence="4" type="ORF">L249_6748</name>
</gene>
<evidence type="ECO:0000256" key="2">
    <source>
        <dbReference type="SAM" id="SignalP"/>
    </source>
</evidence>
<feature type="domain" description="Yeast cell wall synthesis Kre9/Knh1-like N-terminal" evidence="3">
    <location>
        <begin position="26"/>
        <end position="123"/>
    </location>
</feature>
<dbReference type="AlphaFoldDB" id="A0A367LKE1"/>
<comment type="caution">
    <text evidence="4">The sequence shown here is derived from an EMBL/GenBank/DDBJ whole genome shotgun (WGS) entry which is preliminary data.</text>
</comment>
<dbReference type="OrthoDB" id="2260257at2759"/>
<evidence type="ECO:0000313" key="4">
    <source>
        <dbReference type="EMBL" id="RCI14898.1"/>
    </source>
</evidence>
<keyword evidence="1 2" id="KW-0732">Signal</keyword>
<dbReference type="STRING" id="1330021.A0A367LKE1"/>
<accession>A0A367LKE1</accession>
<proteinExistence type="predicted"/>
<evidence type="ECO:0000259" key="3">
    <source>
        <dbReference type="Pfam" id="PF10342"/>
    </source>
</evidence>
<name>A0A367LKE1_9HYPO</name>
<dbReference type="InterPro" id="IPR018466">
    <property type="entry name" value="Kre9/Knh1-like_N"/>
</dbReference>
<dbReference type="EMBL" id="LKCN02000003">
    <property type="protein sequence ID" value="RCI14898.1"/>
    <property type="molecule type" value="Genomic_DNA"/>
</dbReference>
<evidence type="ECO:0000313" key="5">
    <source>
        <dbReference type="Proteomes" id="UP000253664"/>
    </source>
</evidence>
<dbReference type="Pfam" id="PF10342">
    <property type="entry name" value="Kre9_KNH"/>
    <property type="match status" value="1"/>
</dbReference>
<feature type="signal peptide" evidence="2">
    <location>
        <begin position="1"/>
        <end position="16"/>
    </location>
</feature>